<sequence>MNNSDKNVSEKAAVSLFSSDGGENPFPLFGQLRETGAVIPITIPMGGTDRQQWVVTRMEEVSQVLKDHVLFTVDSASIDSSNDFEKAFVGNTDPSAPTTFFTGKSMLSVDEPDHRRLRRLVSKAFTPKYMESLRPRVQKIADELLDKVQDLGEMDLVKDYAYPLPINVISDMLGIPQVDRSQIHDWSEAISHGLGLGVRAPGVEEHLRAFGEYTAQLVAEKRKHPADDLISQLIAIEEEGDKLSQPELLSMITLLIFAGHETTSNLIATGTLMLFDHPEQLEKLKSDLSLTPSAFEELLRFNGPATISGPRYATQDTVLAGQQIKKGDMLIPLLKSANRDERHFEQSEELDITRTINRHLAFGHGIHSCLGAPLARVEGDIAFKTLLRRMPNLRLSIPRENIIWNFALSSQSLAALPVAF</sequence>
<protein>
    <submittedName>
        <fullName evidence="8">Cytochrome P450</fullName>
    </submittedName>
</protein>
<dbReference type="PANTHER" id="PTHR46696:SF1">
    <property type="entry name" value="CYTOCHROME P450 YJIB-RELATED"/>
    <property type="match status" value="1"/>
</dbReference>
<dbReference type="InterPro" id="IPR002397">
    <property type="entry name" value="Cyt_P450_B"/>
</dbReference>
<dbReference type="SUPFAM" id="SSF48264">
    <property type="entry name" value="Cytochrome P450"/>
    <property type="match status" value="1"/>
</dbReference>
<dbReference type="OrthoDB" id="9801155at2"/>
<evidence type="ECO:0000256" key="1">
    <source>
        <dbReference type="ARBA" id="ARBA00010617"/>
    </source>
</evidence>
<dbReference type="EMBL" id="FONN01000001">
    <property type="protein sequence ID" value="SFE23454.1"/>
    <property type="molecule type" value="Genomic_DNA"/>
</dbReference>
<evidence type="ECO:0000256" key="6">
    <source>
        <dbReference type="ARBA" id="ARBA00023033"/>
    </source>
</evidence>
<evidence type="ECO:0000313" key="9">
    <source>
        <dbReference type="Proteomes" id="UP000183410"/>
    </source>
</evidence>
<dbReference type="PRINTS" id="PR00359">
    <property type="entry name" value="BP450"/>
</dbReference>
<evidence type="ECO:0000313" key="8">
    <source>
        <dbReference type="EMBL" id="SFE23454.1"/>
    </source>
</evidence>
<keyword evidence="5 7" id="KW-0408">Iron</keyword>
<dbReference type="AlphaFoldDB" id="A0A1I1YV18"/>
<keyword evidence="3 7" id="KW-0479">Metal-binding</keyword>
<dbReference type="Gene3D" id="1.10.630.10">
    <property type="entry name" value="Cytochrome P450"/>
    <property type="match status" value="1"/>
</dbReference>
<dbReference type="GO" id="GO:0020037">
    <property type="term" value="F:heme binding"/>
    <property type="evidence" value="ECO:0007669"/>
    <property type="project" value="InterPro"/>
</dbReference>
<dbReference type="InterPro" id="IPR036396">
    <property type="entry name" value="Cyt_P450_sf"/>
</dbReference>
<evidence type="ECO:0000256" key="5">
    <source>
        <dbReference type="ARBA" id="ARBA00023004"/>
    </source>
</evidence>
<proteinExistence type="inferred from homology"/>
<dbReference type="InterPro" id="IPR017972">
    <property type="entry name" value="Cyt_P450_CS"/>
</dbReference>
<keyword evidence="9" id="KW-1185">Reference proteome</keyword>
<name>A0A1I1YV18_9BACL</name>
<evidence type="ECO:0000256" key="3">
    <source>
        <dbReference type="ARBA" id="ARBA00022723"/>
    </source>
</evidence>
<dbReference type="RefSeq" id="WP_046230919.1">
    <property type="nucleotide sequence ID" value="NZ_FONN01000001.1"/>
</dbReference>
<keyword evidence="4 7" id="KW-0560">Oxidoreductase</keyword>
<dbReference type="InterPro" id="IPR001128">
    <property type="entry name" value="Cyt_P450"/>
</dbReference>
<keyword evidence="2 7" id="KW-0349">Heme</keyword>
<evidence type="ECO:0000256" key="7">
    <source>
        <dbReference type="RuleBase" id="RU000461"/>
    </source>
</evidence>
<dbReference type="GO" id="GO:0005506">
    <property type="term" value="F:iron ion binding"/>
    <property type="evidence" value="ECO:0007669"/>
    <property type="project" value="InterPro"/>
</dbReference>
<dbReference type="Pfam" id="PF00067">
    <property type="entry name" value="p450"/>
    <property type="match status" value="1"/>
</dbReference>
<evidence type="ECO:0000256" key="4">
    <source>
        <dbReference type="ARBA" id="ARBA00023002"/>
    </source>
</evidence>
<dbReference type="CDD" id="cd11029">
    <property type="entry name" value="CYP107-like"/>
    <property type="match status" value="1"/>
</dbReference>
<dbReference type="GO" id="GO:0004497">
    <property type="term" value="F:monooxygenase activity"/>
    <property type="evidence" value="ECO:0007669"/>
    <property type="project" value="UniProtKB-KW"/>
</dbReference>
<evidence type="ECO:0000256" key="2">
    <source>
        <dbReference type="ARBA" id="ARBA00022617"/>
    </source>
</evidence>
<organism evidence="8 9">
    <name type="scientific">Paenibacillus algorifonticola</name>
    <dbReference type="NCBI Taxonomy" id="684063"/>
    <lineage>
        <taxon>Bacteria</taxon>
        <taxon>Bacillati</taxon>
        <taxon>Bacillota</taxon>
        <taxon>Bacilli</taxon>
        <taxon>Bacillales</taxon>
        <taxon>Paenibacillaceae</taxon>
        <taxon>Paenibacillus</taxon>
    </lineage>
</organism>
<comment type="similarity">
    <text evidence="1 7">Belongs to the cytochrome P450 family.</text>
</comment>
<reference evidence="9" key="1">
    <citation type="submission" date="2016-10" db="EMBL/GenBank/DDBJ databases">
        <authorList>
            <person name="Varghese N."/>
            <person name="Submissions S."/>
        </authorList>
    </citation>
    <scope>NUCLEOTIDE SEQUENCE [LARGE SCALE GENOMIC DNA]</scope>
    <source>
        <strain evidence="9">CGMCC 1.10223</strain>
    </source>
</reference>
<accession>A0A1I1YV18</accession>
<gene>
    <name evidence="8" type="ORF">SAMN04487969_101812</name>
</gene>
<dbReference type="FunFam" id="1.10.630.10:FF:000018">
    <property type="entry name" value="Cytochrome P450 monooxygenase"/>
    <property type="match status" value="1"/>
</dbReference>
<dbReference type="PANTHER" id="PTHR46696">
    <property type="entry name" value="P450, PUTATIVE (EUROFUNG)-RELATED"/>
    <property type="match status" value="1"/>
</dbReference>
<dbReference type="PROSITE" id="PS00086">
    <property type="entry name" value="CYTOCHROME_P450"/>
    <property type="match status" value="1"/>
</dbReference>
<dbReference type="Proteomes" id="UP000183410">
    <property type="component" value="Unassembled WGS sequence"/>
</dbReference>
<dbReference type="GO" id="GO:0016705">
    <property type="term" value="F:oxidoreductase activity, acting on paired donors, with incorporation or reduction of molecular oxygen"/>
    <property type="evidence" value="ECO:0007669"/>
    <property type="project" value="InterPro"/>
</dbReference>
<keyword evidence="6 7" id="KW-0503">Monooxygenase</keyword>